<evidence type="ECO:0000313" key="1">
    <source>
        <dbReference type="EMBL" id="CAG8778996.1"/>
    </source>
</evidence>
<keyword evidence="2" id="KW-1185">Reference proteome</keyword>
<proteinExistence type="predicted"/>
<gene>
    <name evidence="1" type="ORF">RPERSI_LOCUS17306</name>
</gene>
<comment type="caution">
    <text evidence="1">The sequence shown here is derived from an EMBL/GenBank/DDBJ whole genome shotgun (WGS) entry which is preliminary data.</text>
</comment>
<name>A0ACA9R6R0_9GLOM</name>
<accession>A0ACA9R6R0</accession>
<protein>
    <submittedName>
        <fullName evidence="1">17751_t:CDS:1</fullName>
    </submittedName>
</protein>
<organism evidence="1 2">
    <name type="scientific">Racocetra persica</name>
    <dbReference type="NCBI Taxonomy" id="160502"/>
    <lineage>
        <taxon>Eukaryota</taxon>
        <taxon>Fungi</taxon>
        <taxon>Fungi incertae sedis</taxon>
        <taxon>Mucoromycota</taxon>
        <taxon>Glomeromycotina</taxon>
        <taxon>Glomeromycetes</taxon>
        <taxon>Diversisporales</taxon>
        <taxon>Gigasporaceae</taxon>
        <taxon>Racocetra</taxon>
    </lineage>
</organism>
<reference evidence="1" key="1">
    <citation type="submission" date="2021-06" db="EMBL/GenBank/DDBJ databases">
        <authorList>
            <person name="Kallberg Y."/>
            <person name="Tangrot J."/>
            <person name="Rosling A."/>
        </authorList>
    </citation>
    <scope>NUCLEOTIDE SEQUENCE</scope>
    <source>
        <strain evidence="1">MA461A</strain>
    </source>
</reference>
<evidence type="ECO:0000313" key="2">
    <source>
        <dbReference type="Proteomes" id="UP000789920"/>
    </source>
</evidence>
<dbReference type="EMBL" id="CAJVQC010044147">
    <property type="protein sequence ID" value="CAG8778996.1"/>
    <property type="molecule type" value="Genomic_DNA"/>
</dbReference>
<sequence length="39" mass="4611">SHESIRSYSKPTDDQQLNFTTILIPNATIDDNFEEFYFI</sequence>
<feature type="non-terminal residue" evidence="1">
    <location>
        <position position="1"/>
    </location>
</feature>
<dbReference type="Proteomes" id="UP000789920">
    <property type="component" value="Unassembled WGS sequence"/>
</dbReference>